<keyword evidence="2" id="KW-1185">Reference proteome</keyword>
<gene>
    <name evidence="1" type="ORF">H4W31_006593</name>
</gene>
<proteinExistence type="predicted"/>
<accession>A0A927MCA2</accession>
<dbReference type="EMBL" id="JADBEB010000001">
    <property type="protein sequence ID" value="MBE1490955.1"/>
    <property type="molecule type" value="Genomic_DNA"/>
</dbReference>
<dbReference type="AlphaFoldDB" id="A0A927MCA2"/>
<organism evidence="1 2">
    <name type="scientific">Plantactinospora soyae</name>
    <dbReference type="NCBI Taxonomy" id="1544732"/>
    <lineage>
        <taxon>Bacteria</taxon>
        <taxon>Bacillati</taxon>
        <taxon>Actinomycetota</taxon>
        <taxon>Actinomycetes</taxon>
        <taxon>Micromonosporales</taxon>
        <taxon>Micromonosporaceae</taxon>
        <taxon>Plantactinospora</taxon>
    </lineage>
</organism>
<comment type="caution">
    <text evidence="1">The sequence shown here is derived from an EMBL/GenBank/DDBJ whole genome shotgun (WGS) entry which is preliminary data.</text>
</comment>
<reference evidence="1" key="1">
    <citation type="submission" date="2020-10" db="EMBL/GenBank/DDBJ databases">
        <title>Sequencing the genomes of 1000 actinobacteria strains.</title>
        <authorList>
            <person name="Klenk H.-P."/>
        </authorList>
    </citation>
    <scope>NUCLEOTIDE SEQUENCE</scope>
    <source>
        <strain evidence="1">DSM 46832</strain>
    </source>
</reference>
<sequence>MWFVGTITSRGWRPVPSGQTITVTGARLGLEVQDPRFDSPTQGDRSPYLDRYVAANTITLDTVGAPTFPLRVSKRG</sequence>
<evidence type="ECO:0000313" key="2">
    <source>
        <dbReference type="Proteomes" id="UP000649753"/>
    </source>
</evidence>
<protein>
    <recommendedName>
        <fullName evidence="3">Xaa-Pro dipeptidyl-peptidase C-terminal domain-containing protein</fullName>
    </recommendedName>
</protein>
<evidence type="ECO:0008006" key="3">
    <source>
        <dbReference type="Google" id="ProtNLM"/>
    </source>
</evidence>
<dbReference type="Proteomes" id="UP000649753">
    <property type="component" value="Unassembled WGS sequence"/>
</dbReference>
<evidence type="ECO:0000313" key="1">
    <source>
        <dbReference type="EMBL" id="MBE1490955.1"/>
    </source>
</evidence>
<name>A0A927MCA2_9ACTN</name>
<dbReference type="RefSeq" id="WP_192770140.1">
    <property type="nucleotide sequence ID" value="NZ_JADBEB010000001.1"/>
</dbReference>